<feature type="transmembrane region" description="Helical" evidence="6">
    <location>
        <begin position="284"/>
        <end position="304"/>
    </location>
</feature>
<dbReference type="PANTHER" id="PTHR22911">
    <property type="entry name" value="ACYL-MALONYL CONDENSING ENZYME-RELATED"/>
    <property type="match status" value="1"/>
</dbReference>
<protein>
    <recommendedName>
        <fullName evidence="7">EamA domain-containing protein</fullName>
    </recommendedName>
</protein>
<evidence type="ECO:0000256" key="5">
    <source>
        <dbReference type="SAM" id="MobiDB-lite"/>
    </source>
</evidence>
<comment type="caution">
    <text evidence="8">The sequence shown here is derived from an EMBL/GenBank/DDBJ whole genome shotgun (WGS) entry which is preliminary data.</text>
</comment>
<dbReference type="Pfam" id="PF00892">
    <property type="entry name" value="EamA"/>
    <property type="match status" value="2"/>
</dbReference>
<keyword evidence="4 6" id="KW-0472">Membrane</keyword>
<comment type="subcellular location">
    <subcellularLocation>
        <location evidence="1">Membrane</location>
        <topology evidence="1">Multi-pass membrane protein</topology>
    </subcellularLocation>
</comment>
<feature type="region of interest" description="Disordered" evidence="5">
    <location>
        <begin position="1"/>
        <end position="32"/>
    </location>
</feature>
<accession>A0AAD9SY88</accession>
<feature type="transmembrane region" description="Helical" evidence="6">
    <location>
        <begin position="226"/>
        <end position="243"/>
    </location>
</feature>
<feature type="transmembrane region" description="Helical" evidence="6">
    <location>
        <begin position="388"/>
        <end position="405"/>
    </location>
</feature>
<evidence type="ECO:0000313" key="8">
    <source>
        <dbReference type="EMBL" id="KAK2625119.1"/>
    </source>
</evidence>
<feature type="transmembrane region" description="Helical" evidence="6">
    <location>
        <begin position="316"/>
        <end position="334"/>
    </location>
</feature>
<dbReference type="PANTHER" id="PTHR22911:SF6">
    <property type="entry name" value="SOLUTE CARRIER FAMILY 35 MEMBER G1"/>
    <property type="match status" value="1"/>
</dbReference>
<evidence type="ECO:0000256" key="2">
    <source>
        <dbReference type="ARBA" id="ARBA00022692"/>
    </source>
</evidence>
<dbReference type="GO" id="GO:0016020">
    <property type="term" value="C:membrane"/>
    <property type="evidence" value="ECO:0007669"/>
    <property type="project" value="UniProtKB-SubCell"/>
</dbReference>
<evidence type="ECO:0000256" key="6">
    <source>
        <dbReference type="SAM" id="Phobius"/>
    </source>
</evidence>
<feature type="transmembrane region" description="Helical" evidence="6">
    <location>
        <begin position="411"/>
        <end position="429"/>
    </location>
</feature>
<keyword evidence="3 6" id="KW-1133">Transmembrane helix</keyword>
<evidence type="ECO:0000256" key="1">
    <source>
        <dbReference type="ARBA" id="ARBA00004141"/>
    </source>
</evidence>
<feature type="transmembrane region" description="Helical" evidence="6">
    <location>
        <begin position="200"/>
        <end position="219"/>
    </location>
</feature>
<feature type="domain" description="EamA" evidence="7">
    <location>
        <begin position="286"/>
        <end position="428"/>
    </location>
</feature>
<dbReference type="Proteomes" id="UP001285354">
    <property type="component" value="Unassembled WGS sequence"/>
</dbReference>
<dbReference type="InterPro" id="IPR037185">
    <property type="entry name" value="EmrE-like"/>
</dbReference>
<evidence type="ECO:0000256" key="4">
    <source>
        <dbReference type="ARBA" id="ARBA00023136"/>
    </source>
</evidence>
<dbReference type="InterPro" id="IPR000620">
    <property type="entry name" value="EamA_dom"/>
</dbReference>
<organism evidence="8 9">
    <name type="scientific">Diplocarpon rosae</name>
    <dbReference type="NCBI Taxonomy" id="946125"/>
    <lineage>
        <taxon>Eukaryota</taxon>
        <taxon>Fungi</taxon>
        <taxon>Dikarya</taxon>
        <taxon>Ascomycota</taxon>
        <taxon>Pezizomycotina</taxon>
        <taxon>Leotiomycetes</taxon>
        <taxon>Helotiales</taxon>
        <taxon>Drepanopezizaceae</taxon>
        <taxon>Diplocarpon</taxon>
    </lineage>
</organism>
<feature type="region of interest" description="Disordered" evidence="5">
    <location>
        <begin position="484"/>
        <end position="504"/>
    </location>
</feature>
<feature type="region of interest" description="Disordered" evidence="5">
    <location>
        <begin position="251"/>
        <end position="273"/>
    </location>
</feature>
<dbReference type="SUPFAM" id="SSF103481">
    <property type="entry name" value="Multidrug resistance efflux transporter EmrE"/>
    <property type="match status" value="2"/>
</dbReference>
<keyword evidence="2 6" id="KW-0812">Transmembrane</keyword>
<gene>
    <name evidence="8" type="ORF">QTJ16_005488</name>
</gene>
<reference evidence="8" key="1">
    <citation type="submission" date="2023-06" db="EMBL/GenBank/DDBJ databases">
        <title>Draft genome of Marssonina rosae.</title>
        <authorList>
            <person name="Cheng Q."/>
        </authorList>
    </citation>
    <scope>NUCLEOTIDE SEQUENCE</scope>
    <source>
        <strain evidence="8">R4</strain>
    </source>
</reference>
<dbReference type="EMBL" id="JAUBYV010000008">
    <property type="protein sequence ID" value="KAK2625119.1"/>
    <property type="molecule type" value="Genomic_DNA"/>
</dbReference>
<evidence type="ECO:0000259" key="7">
    <source>
        <dbReference type="Pfam" id="PF00892"/>
    </source>
</evidence>
<evidence type="ECO:0000313" key="9">
    <source>
        <dbReference type="Proteomes" id="UP001285354"/>
    </source>
</evidence>
<feature type="transmembrane region" description="Helical" evidence="6">
    <location>
        <begin position="354"/>
        <end position="376"/>
    </location>
</feature>
<sequence>MSLPQAPLRAEPACKTPTDEPEESLESVQNVPSNFDTLHHGTNRTYRSPSQAKTAEASLLDPEALRRLSVSTISSVGRPRSMSPHPHSIAASRAWPASLWKFWTENQGMLLVTLSQLFGALMNVTTRLLELEGEGMHPFQILFARQGLTAVFCTAWMWWQKTPDFPLGSRDTRALLCVRSITGFFGIFGISLQYLPVADAIVLTFLAPSVASYGCYVFLGEPFPRTAQYASLISLLGVVLIARPTSFFTTSSPDTSAVPANATTAAPSPADPASFPVPTPAQRLSAVGIAMLGVFGAAGAFTSIRWIGNRAHPLLSVNYFSIFCTVISILALSLSQPLHISDLHFALPAGSRQWTMLIFLGVCGFTMQYLLTRGLAAGGRSNGARATNMIYTNMIFALLLDKLVFGQSPGLWSVAGSALILGSAVFVATRKAEVQSGCGHARAYGEGVGGVCAEEETAMLGREEGDGEEGWLRSYGEDVDVDVDRGRPIGADALDDVPPRPSAG</sequence>
<feature type="domain" description="EamA" evidence="7">
    <location>
        <begin position="108"/>
        <end position="242"/>
    </location>
</feature>
<dbReference type="AlphaFoldDB" id="A0AAD9SY88"/>
<proteinExistence type="predicted"/>
<feature type="transmembrane region" description="Helical" evidence="6">
    <location>
        <begin position="174"/>
        <end position="194"/>
    </location>
</feature>
<evidence type="ECO:0000256" key="3">
    <source>
        <dbReference type="ARBA" id="ARBA00022989"/>
    </source>
</evidence>
<name>A0AAD9SY88_9HELO</name>
<keyword evidence="9" id="KW-1185">Reference proteome</keyword>